<name>A0AAU7PJ30_9FIRM</name>
<proteinExistence type="predicted"/>
<organism evidence="1">
    <name type="scientific">Lacrimispora sp. BS-2</name>
    <dbReference type="NCBI Taxonomy" id="3151850"/>
    <lineage>
        <taxon>Bacteria</taxon>
        <taxon>Bacillati</taxon>
        <taxon>Bacillota</taxon>
        <taxon>Clostridia</taxon>
        <taxon>Lachnospirales</taxon>
        <taxon>Lachnospiraceae</taxon>
        <taxon>Lacrimispora</taxon>
    </lineage>
</organism>
<dbReference type="EMBL" id="CP157940">
    <property type="protein sequence ID" value="XBS52357.1"/>
    <property type="molecule type" value="Genomic_DNA"/>
</dbReference>
<dbReference type="AlphaFoldDB" id="A0AAU7PJ30"/>
<sequence length="87" mass="10271">MDNDKCKQMGRFLSTPCNLIDSYPHNKYVGIGKNQEIQEQVNNDMALQHELEIIDADLLFVLHNGNLENIEIAEERINKYIQYIFWE</sequence>
<gene>
    <name evidence="1" type="ORF">ABFV83_10945</name>
</gene>
<protein>
    <submittedName>
        <fullName evidence="1">Uncharacterized protein</fullName>
    </submittedName>
</protein>
<evidence type="ECO:0000313" key="1">
    <source>
        <dbReference type="EMBL" id="XBS52357.1"/>
    </source>
</evidence>
<dbReference type="RefSeq" id="WP_349943813.1">
    <property type="nucleotide sequence ID" value="NZ_CP157940.1"/>
</dbReference>
<accession>A0AAU7PJ30</accession>
<reference evidence="1" key="1">
    <citation type="submission" date="2024-06" db="EMBL/GenBank/DDBJ databases">
        <title>Lacrimispora cavernae sp. nov., a novel anaerobe isolated from bat guano pile inside a cave.</title>
        <authorList>
            <person name="Miller S.L."/>
            <person name="Lu N."/>
            <person name="King J."/>
            <person name="Sankaranarayanan K."/>
            <person name="Lawson P.A."/>
        </authorList>
    </citation>
    <scope>NUCLEOTIDE SEQUENCE</scope>
    <source>
        <strain evidence="1">BS-2</strain>
    </source>
</reference>